<accession>A0A645I275</accession>
<protein>
    <submittedName>
        <fullName evidence="1">Uncharacterized protein</fullName>
    </submittedName>
</protein>
<evidence type="ECO:0000313" key="1">
    <source>
        <dbReference type="EMBL" id="MPN45338.1"/>
    </source>
</evidence>
<sequence>MEWEEGKLEIEWESAKLEMHWEGSIRPQITITPHTVEIRLINGETVRVGENEARTLERQGFGKRLDKKI</sequence>
<comment type="caution">
    <text evidence="1">The sequence shown here is derived from an EMBL/GenBank/DDBJ whole genome shotgun (WGS) entry which is preliminary data.</text>
</comment>
<reference evidence="1" key="1">
    <citation type="submission" date="2019-08" db="EMBL/GenBank/DDBJ databases">
        <authorList>
            <person name="Kucharzyk K."/>
            <person name="Murdoch R.W."/>
            <person name="Higgins S."/>
            <person name="Loffler F."/>
        </authorList>
    </citation>
    <scope>NUCLEOTIDE SEQUENCE</scope>
</reference>
<dbReference type="AlphaFoldDB" id="A0A645I275"/>
<proteinExistence type="predicted"/>
<dbReference type="EMBL" id="VSSQ01105149">
    <property type="protein sequence ID" value="MPN45338.1"/>
    <property type="molecule type" value="Genomic_DNA"/>
</dbReference>
<name>A0A645I275_9ZZZZ</name>
<gene>
    <name evidence="1" type="ORF">SDC9_192905</name>
</gene>
<organism evidence="1">
    <name type="scientific">bioreactor metagenome</name>
    <dbReference type="NCBI Taxonomy" id="1076179"/>
    <lineage>
        <taxon>unclassified sequences</taxon>
        <taxon>metagenomes</taxon>
        <taxon>ecological metagenomes</taxon>
    </lineage>
</organism>